<evidence type="ECO:0000313" key="2">
    <source>
        <dbReference type="EnsemblMetazoa" id="OVOC1805.1"/>
    </source>
</evidence>
<evidence type="ECO:0000256" key="1">
    <source>
        <dbReference type="SAM" id="Phobius"/>
    </source>
</evidence>
<evidence type="ECO:0000313" key="3">
    <source>
        <dbReference type="Proteomes" id="UP000024404"/>
    </source>
</evidence>
<keyword evidence="1" id="KW-0472">Membrane</keyword>
<dbReference type="EMBL" id="CMVM020000057">
    <property type="status" value="NOT_ANNOTATED_CDS"/>
    <property type="molecule type" value="Genomic_DNA"/>
</dbReference>
<reference evidence="3" key="1">
    <citation type="submission" date="2013-10" db="EMBL/GenBank/DDBJ databases">
        <title>Genome sequencing of Onchocerca volvulus.</title>
        <authorList>
            <person name="Cotton J."/>
            <person name="Tsai J."/>
            <person name="Stanley E."/>
            <person name="Tracey A."/>
            <person name="Holroyd N."/>
            <person name="Lustigman S."/>
            <person name="Berriman M."/>
        </authorList>
    </citation>
    <scope>NUCLEOTIDE SEQUENCE</scope>
</reference>
<protein>
    <submittedName>
        <fullName evidence="2">Uncharacterized protein</fullName>
    </submittedName>
</protein>
<accession>A0A8R1TPC1</accession>
<proteinExistence type="predicted"/>
<feature type="transmembrane region" description="Helical" evidence="1">
    <location>
        <begin position="52"/>
        <end position="72"/>
    </location>
</feature>
<dbReference type="EnsemblMetazoa" id="OVOC1805.1">
    <property type="protein sequence ID" value="OVOC1805.1"/>
    <property type="gene ID" value="WBGene00238614"/>
</dbReference>
<dbReference type="Proteomes" id="UP000024404">
    <property type="component" value="Unassembled WGS sequence"/>
</dbReference>
<organism evidence="2 3">
    <name type="scientific">Onchocerca volvulus</name>
    <dbReference type="NCBI Taxonomy" id="6282"/>
    <lineage>
        <taxon>Eukaryota</taxon>
        <taxon>Metazoa</taxon>
        <taxon>Ecdysozoa</taxon>
        <taxon>Nematoda</taxon>
        <taxon>Chromadorea</taxon>
        <taxon>Rhabditida</taxon>
        <taxon>Spirurina</taxon>
        <taxon>Spiruromorpha</taxon>
        <taxon>Filarioidea</taxon>
        <taxon>Onchocercidae</taxon>
        <taxon>Onchocerca</taxon>
    </lineage>
</organism>
<sequence>MKNNNSLITVKEQVSLRIHRFKRQCGCGCCAAPSVIAVCCKGVGQKEMFRNWWLHIPLLLLPTSISWIKALFF</sequence>
<keyword evidence="1" id="KW-1133">Transmembrane helix</keyword>
<name>A0A8R1TPC1_ONCVO</name>
<keyword evidence="1" id="KW-0812">Transmembrane</keyword>
<keyword evidence="3" id="KW-1185">Reference proteome</keyword>
<dbReference type="AlphaFoldDB" id="A0A8R1TPC1"/>
<reference evidence="2" key="2">
    <citation type="submission" date="2022-06" db="UniProtKB">
        <authorList>
            <consortium name="EnsemblMetazoa"/>
        </authorList>
    </citation>
    <scope>IDENTIFICATION</scope>
</reference>